<reference evidence="1" key="1">
    <citation type="submission" date="2023-08" db="EMBL/GenBank/DDBJ databases">
        <authorList>
            <person name="Alioto T."/>
            <person name="Alioto T."/>
            <person name="Gomez Garrido J."/>
        </authorList>
    </citation>
    <scope>NUCLEOTIDE SEQUENCE</scope>
</reference>
<evidence type="ECO:0000313" key="1">
    <source>
        <dbReference type="EMBL" id="CAI9743328.1"/>
    </source>
</evidence>
<name>A0AA36BZ60_OCTVU</name>
<proteinExistence type="predicted"/>
<evidence type="ECO:0000313" key="2">
    <source>
        <dbReference type="Proteomes" id="UP001162480"/>
    </source>
</evidence>
<dbReference type="AlphaFoldDB" id="A0AA36BZ60"/>
<organism evidence="1 2">
    <name type="scientific">Octopus vulgaris</name>
    <name type="common">Common octopus</name>
    <dbReference type="NCBI Taxonomy" id="6645"/>
    <lineage>
        <taxon>Eukaryota</taxon>
        <taxon>Metazoa</taxon>
        <taxon>Spiralia</taxon>
        <taxon>Lophotrochozoa</taxon>
        <taxon>Mollusca</taxon>
        <taxon>Cephalopoda</taxon>
        <taxon>Coleoidea</taxon>
        <taxon>Octopodiformes</taxon>
        <taxon>Octopoda</taxon>
        <taxon>Incirrata</taxon>
        <taxon>Octopodidae</taxon>
        <taxon>Octopus</taxon>
    </lineage>
</organism>
<protein>
    <submittedName>
        <fullName evidence="1">Uncharacterized protein</fullName>
    </submittedName>
</protein>
<sequence length="72" mass="8533">MEERARNVKESTKSFKKARNVKESTKSFKKADVDWTFHDKKTRYATISLKEEVEIINCSRMYICTPVELNIM</sequence>
<dbReference type="EMBL" id="OX597842">
    <property type="protein sequence ID" value="CAI9743328.1"/>
    <property type="molecule type" value="Genomic_DNA"/>
</dbReference>
<keyword evidence="2" id="KW-1185">Reference proteome</keyword>
<gene>
    <name evidence="1" type="ORF">OCTVUL_1B005733</name>
</gene>
<accession>A0AA36BZ60</accession>
<dbReference type="Proteomes" id="UP001162480">
    <property type="component" value="Chromosome 29"/>
</dbReference>